<dbReference type="EMBL" id="JABCAG010000093">
    <property type="protein sequence ID" value="NMP59805.1"/>
    <property type="molecule type" value="Genomic_DNA"/>
</dbReference>
<dbReference type="Gene3D" id="3.20.80.10">
    <property type="entry name" value="Regulatory factor, effector binding domain"/>
    <property type="match status" value="1"/>
</dbReference>
<comment type="caution">
    <text evidence="1">The sequence shown here is derived from an EMBL/GenBank/DDBJ whole genome shotgun (WGS) entry which is preliminary data.</text>
</comment>
<dbReference type="AlphaFoldDB" id="A0A848N0K1"/>
<gene>
    <name evidence="1" type="ORF">HI921_15300</name>
</gene>
<proteinExistence type="predicted"/>
<protein>
    <recommendedName>
        <fullName evidence="3">GyrI-like small molecule binding domain-containing protein</fullName>
    </recommendedName>
</protein>
<evidence type="ECO:0000313" key="2">
    <source>
        <dbReference type="Proteomes" id="UP000557857"/>
    </source>
</evidence>
<reference evidence="1 2" key="1">
    <citation type="submission" date="2020-04" db="EMBL/GenBank/DDBJ databases">
        <authorList>
            <person name="Abaymova A."/>
            <person name="Teymurazov M."/>
            <person name="Tazyna O."/>
            <person name="Chatushin Y."/>
            <person name="Svetoch E."/>
            <person name="Pereligyn V."/>
            <person name="Pohylenko V."/>
            <person name="Platonov M."/>
            <person name="Kartsev N."/>
            <person name="Skryabin Y."/>
            <person name="Sizova A."/>
            <person name="Solomentsev V."/>
            <person name="Kislichkina A."/>
            <person name="Bogun A."/>
        </authorList>
    </citation>
    <scope>NUCLEOTIDE SEQUENCE [LARGE SCALE GENOMIC DNA]</scope>
    <source>
        <strain evidence="2">SCPM-O-B-8398 (E28)</strain>
    </source>
</reference>
<dbReference type="RefSeq" id="WP_211197095.1">
    <property type="nucleotide sequence ID" value="NZ_JABCAG010000093.1"/>
</dbReference>
<dbReference type="SUPFAM" id="SSF55136">
    <property type="entry name" value="Probable bacterial effector-binding domain"/>
    <property type="match status" value="1"/>
</dbReference>
<organism evidence="1 2">
    <name type="scientific">Enterococcus mundtii</name>
    <dbReference type="NCBI Taxonomy" id="53346"/>
    <lineage>
        <taxon>Bacteria</taxon>
        <taxon>Bacillati</taxon>
        <taxon>Bacillota</taxon>
        <taxon>Bacilli</taxon>
        <taxon>Lactobacillales</taxon>
        <taxon>Enterococcaceae</taxon>
        <taxon>Enterococcus</taxon>
    </lineage>
</organism>
<sequence length="93" mass="11097">RADIKYSKHQLVYKDITEDPYLHVMTDEIAEREYLCVKFNWNVENYLKNYPSLKEAYENLGYKGNPMIYEVSMPNHFDSSHDGDFVTELQIKI</sequence>
<name>A0A848N0K1_ENTMU</name>
<dbReference type="InterPro" id="IPR011256">
    <property type="entry name" value="Reg_factor_effector_dom_sf"/>
</dbReference>
<dbReference type="Proteomes" id="UP000557857">
    <property type="component" value="Unassembled WGS sequence"/>
</dbReference>
<accession>A0A848N0K1</accession>
<feature type="non-terminal residue" evidence="1">
    <location>
        <position position="1"/>
    </location>
</feature>
<evidence type="ECO:0008006" key="3">
    <source>
        <dbReference type="Google" id="ProtNLM"/>
    </source>
</evidence>
<evidence type="ECO:0000313" key="1">
    <source>
        <dbReference type="EMBL" id="NMP59805.1"/>
    </source>
</evidence>